<gene>
    <name evidence="2" type="ORF">GRI91_09270</name>
</gene>
<reference evidence="2 3" key="1">
    <citation type="submission" date="2019-12" db="EMBL/GenBank/DDBJ databases">
        <title>Genomic-based taxomic classification of the family Erythrobacteraceae.</title>
        <authorList>
            <person name="Xu L."/>
        </authorList>
    </citation>
    <scope>NUCLEOTIDE SEQUENCE [LARGE SCALE GENOMIC DNA]</scope>
    <source>
        <strain evidence="2 3">LMG 29518</strain>
    </source>
</reference>
<dbReference type="Gene3D" id="3.90.226.10">
    <property type="entry name" value="2-enoyl-CoA Hydratase, Chain A, domain 1"/>
    <property type="match status" value="1"/>
</dbReference>
<sequence>MAGYVAEIATGMESALKQGQTFYREAEDEQASEAPPPQSADSDFTTPVYVVTWGGCGSACLDAVDYFTLFDNTKLIGAPTSADSTYMDVRTVDLPAGPGVAVIPLKVYRGRERKSGQFYRPDLQPEGLDWSRQDYLDAIRSDLGKGM</sequence>
<dbReference type="RefSeq" id="WP_160736351.1">
    <property type="nucleotide sequence ID" value="NZ_WTYT01000003.1"/>
</dbReference>
<protein>
    <recommendedName>
        <fullName evidence="4">Tail specific protease domain-containing protein</fullName>
    </recommendedName>
</protein>
<proteinExistence type="predicted"/>
<evidence type="ECO:0000313" key="2">
    <source>
        <dbReference type="EMBL" id="MXO65943.1"/>
    </source>
</evidence>
<accession>A0A6I4T7I5</accession>
<keyword evidence="3" id="KW-1185">Reference proteome</keyword>
<dbReference type="EMBL" id="WTYT01000003">
    <property type="protein sequence ID" value="MXO65943.1"/>
    <property type="molecule type" value="Genomic_DNA"/>
</dbReference>
<name>A0A6I4T7I5_9SPHN</name>
<evidence type="ECO:0008006" key="4">
    <source>
        <dbReference type="Google" id="ProtNLM"/>
    </source>
</evidence>
<organism evidence="2 3">
    <name type="scientific">Altericroceibacterium endophyticum</name>
    <dbReference type="NCBI Taxonomy" id="1808508"/>
    <lineage>
        <taxon>Bacteria</taxon>
        <taxon>Pseudomonadati</taxon>
        <taxon>Pseudomonadota</taxon>
        <taxon>Alphaproteobacteria</taxon>
        <taxon>Sphingomonadales</taxon>
        <taxon>Erythrobacteraceae</taxon>
        <taxon>Altericroceibacterium</taxon>
    </lineage>
</organism>
<feature type="region of interest" description="Disordered" evidence="1">
    <location>
        <begin position="19"/>
        <end position="43"/>
    </location>
</feature>
<comment type="caution">
    <text evidence="2">The sequence shown here is derived from an EMBL/GenBank/DDBJ whole genome shotgun (WGS) entry which is preliminary data.</text>
</comment>
<dbReference type="OrthoDB" id="7266775at2"/>
<evidence type="ECO:0000256" key="1">
    <source>
        <dbReference type="SAM" id="MobiDB-lite"/>
    </source>
</evidence>
<evidence type="ECO:0000313" key="3">
    <source>
        <dbReference type="Proteomes" id="UP000438476"/>
    </source>
</evidence>
<dbReference type="Proteomes" id="UP000438476">
    <property type="component" value="Unassembled WGS sequence"/>
</dbReference>
<dbReference type="AlphaFoldDB" id="A0A6I4T7I5"/>